<evidence type="ECO:0000313" key="1">
    <source>
        <dbReference type="EMBL" id="TFI01632.1"/>
    </source>
</evidence>
<gene>
    <name evidence="1" type="ORF">E4A49_01035</name>
</gene>
<accession>A0ABY2K2R9</accession>
<sequence length="219" mass="24028">MAGASFETIKGHNPKNIRKILEMAIFVKRYDDADEEITSIWDGSGLALPPGYESVGLTTKSDGATWTRDQEVSDVTSHGYAEPTRRDVLSDQTGLQFTAQEAKRTTLELDKGVDLSTLSSDANGNVIIDKPSRPQPLYWRVLAIGKDGDGPDAIYVVRWLPRAQVTENAEQKWSEEDELKFPATLSAYNDPKVGTSMREIWAGPGLDHEAMGFPSPTAG</sequence>
<dbReference type="RefSeq" id="WP_067191989.1">
    <property type="nucleotide sequence ID" value="NZ_SPKT01000001.1"/>
</dbReference>
<dbReference type="Proteomes" id="UP000297477">
    <property type="component" value="Unassembled WGS sequence"/>
</dbReference>
<dbReference type="Pfam" id="PF25681">
    <property type="entry name" value="Phage_TTP_17"/>
    <property type="match status" value="1"/>
</dbReference>
<evidence type="ECO:0008006" key="3">
    <source>
        <dbReference type="Google" id="ProtNLM"/>
    </source>
</evidence>
<keyword evidence="2" id="KW-1185">Reference proteome</keyword>
<protein>
    <recommendedName>
        <fullName evidence="3">Major tail protein</fullName>
    </recommendedName>
</protein>
<reference evidence="1 2" key="1">
    <citation type="submission" date="2019-03" db="EMBL/GenBank/DDBJ databases">
        <title>Reclassification of Micrococcus aloeverae and Micrococcus yunnanensis as later heterotypic synonyms of Micrococcus luteus.</title>
        <authorList>
            <person name="Huang C.-H."/>
        </authorList>
    </citation>
    <scope>NUCLEOTIDE SEQUENCE [LARGE SCALE GENOMIC DNA]</scope>
    <source>
        <strain evidence="1 2">BCRC 12151</strain>
    </source>
</reference>
<comment type="caution">
    <text evidence="1">The sequence shown here is derived from an EMBL/GenBank/DDBJ whole genome shotgun (WGS) entry which is preliminary data.</text>
</comment>
<evidence type="ECO:0000313" key="2">
    <source>
        <dbReference type="Proteomes" id="UP000297477"/>
    </source>
</evidence>
<organism evidence="1 2">
    <name type="scientific">Micrococcus lylae</name>
    <dbReference type="NCBI Taxonomy" id="1273"/>
    <lineage>
        <taxon>Bacteria</taxon>
        <taxon>Bacillati</taxon>
        <taxon>Actinomycetota</taxon>
        <taxon>Actinomycetes</taxon>
        <taxon>Micrococcales</taxon>
        <taxon>Micrococcaceae</taxon>
        <taxon>Micrococcus</taxon>
    </lineage>
</organism>
<dbReference type="InterPro" id="IPR058154">
    <property type="entry name" value="Bxb1_TTP-like"/>
</dbReference>
<dbReference type="EMBL" id="SPKT01000001">
    <property type="protein sequence ID" value="TFI01632.1"/>
    <property type="molecule type" value="Genomic_DNA"/>
</dbReference>
<proteinExistence type="predicted"/>
<name>A0ABY2K2R9_9MICC</name>